<dbReference type="PANTHER" id="PTHR37984">
    <property type="entry name" value="PROTEIN CBG26694"/>
    <property type="match status" value="1"/>
</dbReference>
<proteinExistence type="predicted"/>
<gene>
    <name evidence="2" type="ORF">YQE_02783</name>
</gene>
<reference evidence="2" key="1">
    <citation type="journal article" date="2013" name="Genome Biol.">
        <title>Draft genome of the mountain pine beetle, Dendroctonus ponderosae Hopkins, a major forest pest.</title>
        <authorList>
            <person name="Keeling C.I."/>
            <person name="Yuen M.M."/>
            <person name="Liao N.Y."/>
            <person name="Docking T.R."/>
            <person name="Chan S.K."/>
            <person name="Taylor G.A."/>
            <person name="Palmquist D.L."/>
            <person name="Jackman S.D."/>
            <person name="Nguyen A."/>
            <person name="Li M."/>
            <person name="Henderson H."/>
            <person name="Janes J.K."/>
            <person name="Zhao Y."/>
            <person name="Pandoh P."/>
            <person name="Moore R."/>
            <person name="Sperling F.A."/>
            <person name="Huber D.P."/>
            <person name="Birol I."/>
            <person name="Jones S.J."/>
            <person name="Bohlmann J."/>
        </authorList>
    </citation>
    <scope>NUCLEOTIDE SEQUENCE</scope>
</reference>
<dbReference type="InterPro" id="IPR050951">
    <property type="entry name" value="Retrovirus_Pol_polyprotein"/>
</dbReference>
<sequence>MTDSGCMVRDSSNLCTFGTPYGRYTFLRLPYGIKSAPEIFQIRFKNIFRDIDGTDVYIDDIIVWGTEQDRT</sequence>
<dbReference type="HOGENOM" id="CLU_2742650_0_0_1"/>
<evidence type="ECO:0000259" key="1">
    <source>
        <dbReference type="Pfam" id="PF00078"/>
    </source>
</evidence>
<feature type="domain" description="Reverse transcriptase" evidence="1">
    <location>
        <begin position="18"/>
        <end position="68"/>
    </location>
</feature>
<dbReference type="EMBL" id="KB740364">
    <property type="protein sequence ID" value="ENN80774.1"/>
    <property type="molecule type" value="Genomic_DNA"/>
</dbReference>
<dbReference type="GO" id="GO:0071897">
    <property type="term" value="P:DNA biosynthetic process"/>
    <property type="evidence" value="ECO:0007669"/>
    <property type="project" value="UniProtKB-ARBA"/>
</dbReference>
<dbReference type="Pfam" id="PF00078">
    <property type="entry name" value="RVT_1"/>
    <property type="match status" value="1"/>
</dbReference>
<accession>N6TJY3</accession>
<organism evidence="2">
    <name type="scientific">Dendroctonus ponderosae</name>
    <name type="common">Mountain pine beetle</name>
    <dbReference type="NCBI Taxonomy" id="77166"/>
    <lineage>
        <taxon>Eukaryota</taxon>
        <taxon>Metazoa</taxon>
        <taxon>Ecdysozoa</taxon>
        <taxon>Arthropoda</taxon>
        <taxon>Hexapoda</taxon>
        <taxon>Insecta</taxon>
        <taxon>Pterygota</taxon>
        <taxon>Neoptera</taxon>
        <taxon>Endopterygota</taxon>
        <taxon>Coleoptera</taxon>
        <taxon>Polyphaga</taxon>
        <taxon>Cucujiformia</taxon>
        <taxon>Curculionidae</taxon>
        <taxon>Scolytinae</taxon>
        <taxon>Dendroctonus</taxon>
    </lineage>
</organism>
<dbReference type="InterPro" id="IPR043502">
    <property type="entry name" value="DNA/RNA_pol_sf"/>
</dbReference>
<dbReference type="InterPro" id="IPR043128">
    <property type="entry name" value="Rev_trsase/Diguanyl_cyclase"/>
</dbReference>
<feature type="non-terminal residue" evidence="2">
    <location>
        <position position="1"/>
    </location>
</feature>
<dbReference type="SUPFAM" id="SSF56672">
    <property type="entry name" value="DNA/RNA polymerases"/>
    <property type="match status" value="1"/>
</dbReference>
<name>N6TJY3_DENPD</name>
<dbReference type="PANTHER" id="PTHR37984:SF5">
    <property type="entry name" value="PROTEIN NYNRIN-LIKE"/>
    <property type="match status" value="1"/>
</dbReference>
<protein>
    <recommendedName>
        <fullName evidence="1">Reverse transcriptase domain-containing protein</fullName>
    </recommendedName>
</protein>
<dbReference type="InterPro" id="IPR000477">
    <property type="entry name" value="RT_dom"/>
</dbReference>
<evidence type="ECO:0000313" key="2">
    <source>
        <dbReference type="EMBL" id="ENN80774.1"/>
    </source>
</evidence>
<dbReference type="Gene3D" id="3.30.70.270">
    <property type="match status" value="1"/>
</dbReference>
<dbReference type="Gene3D" id="3.10.10.10">
    <property type="entry name" value="HIV Type 1 Reverse Transcriptase, subunit A, domain 1"/>
    <property type="match status" value="1"/>
</dbReference>
<dbReference type="AlphaFoldDB" id="N6TJY3"/>